<evidence type="ECO:0000313" key="2">
    <source>
        <dbReference type="Proteomes" id="UP001172708"/>
    </source>
</evidence>
<evidence type="ECO:0000313" key="1">
    <source>
        <dbReference type="EMBL" id="MDN4481756.1"/>
    </source>
</evidence>
<proteinExistence type="predicted"/>
<keyword evidence="2" id="KW-1185">Reference proteome</keyword>
<sequence length="286" mass="31762">MAERTLGAYVLPGDPVWLARTLAQYYPMLSALAVPVPSDGLSWTGRPLPVAETLAIIDALDTRGLADRFEGRWTNLDRPRDAGTAQRQAALDRVGDGVDWVLQIDNDELLPHPEALSAVLDEADRVGAIAVEWPMRVLYRRTRRTVLEVVAANGAPVYDYPGPIAVRPGALLTEARRAAGPLLRVAVEGDDQSLQITRAPEADEFRATLLQPEHAILHNSWARHPRDVWRKVTSSGHSRDFGLARYYATRWLSSPLTWRVQRDVHPFSSGLWPALARRENAGVYAD</sequence>
<name>A0ABT8GLE3_9MICO</name>
<evidence type="ECO:0008006" key="3">
    <source>
        <dbReference type="Google" id="ProtNLM"/>
    </source>
</evidence>
<gene>
    <name evidence="1" type="ORF">QQX02_12570</name>
</gene>
<dbReference type="EMBL" id="JAUHQA010000001">
    <property type="protein sequence ID" value="MDN4481756.1"/>
    <property type="molecule type" value="Genomic_DNA"/>
</dbReference>
<dbReference type="Proteomes" id="UP001172708">
    <property type="component" value="Unassembled WGS sequence"/>
</dbReference>
<organism evidence="1 2">
    <name type="scientific">Demequina muriae</name>
    <dbReference type="NCBI Taxonomy" id="3051664"/>
    <lineage>
        <taxon>Bacteria</taxon>
        <taxon>Bacillati</taxon>
        <taxon>Actinomycetota</taxon>
        <taxon>Actinomycetes</taxon>
        <taxon>Micrococcales</taxon>
        <taxon>Demequinaceae</taxon>
        <taxon>Demequina</taxon>
    </lineage>
</organism>
<comment type="caution">
    <text evidence="1">The sequence shown here is derived from an EMBL/GenBank/DDBJ whole genome shotgun (WGS) entry which is preliminary data.</text>
</comment>
<protein>
    <recommendedName>
        <fullName evidence="3">Glycosyl transferase family 2</fullName>
    </recommendedName>
</protein>
<dbReference type="RefSeq" id="WP_301143496.1">
    <property type="nucleotide sequence ID" value="NZ_JAUHQA010000001.1"/>
</dbReference>
<reference evidence="1" key="1">
    <citation type="submission" date="2023-06" db="EMBL/GenBank/DDBJ databases">
        <title>Egi l300058.</title>
        <authorList>
            <person name="Gao L."/>
            <person name="Fang B.-Z."/>
            <person name="Li W.-J."/>
        </authorList>
    </citation>
    <scope>NUCLEOTIDE SEQUENCE</scope>
    <source>
        <strain evidence="1">EGI L300058</strain>
    </source>
</reference>
<accession>A0ABT8GLE3</accession>